<name>A0A1H4LS73_9NOCA</name>
<dbReference type="Proteomes" id="UP000183561">
    <property type="component" value="Unassembled WGS sequence"/>
</dbReference>
<sequence length="146" mass="16343">MHHSRRQGIDKYRTILRVLGFQNSPGRCRKLVGAGATEAQGISRGKQTRDNVLADPVVTIDALRTGPFARDSVDVPFPEYTTELDLFLYLGMVEVSSRLPIRKGPTMADKSAVKSSKQSARALKERRAEKRAKALESTQFIRKRKS</sequence>
<dbReference type="RefSeq" id="WP_011599160.1">
    <property type="nucleotide sequence ID" value="NZ_FNSV01000005.1"/>
</dbReference>
<organism evidence="2 3">
    <name type="scientific">Rhodococcus koreensis</name>
    <dbReference type="NCBI Taxonomy" id="99653"/>
    <lineage>
        <taxon>Bacteria</taxon>
        <taxon>Bacillati</taxon>
        <taxon>Actinomycetota</taxon>
        <taxon>Actinomycetes</taxon>
        <taxon>Mycobacteriales</taxon>
        <taxon>Nocardiaceae</taxon>
        <taxon>Rhodococcus</taxon>
    </lineage>
</organism>
<dbReference type="AlphaFoldDB" id="A0A1H4LS73"/>
<dbReference type="OrthoDB" id="4477547at2"/>
<evidence type="ECO:0000313" key="3">
    <source>
        <dbReference type="Proteomes" id="UP000183561"/>
    </source>
</evidence>
<proteinExistence type="predicted"/>
<gene>
    <name evidence="2" type="ORF">SAMN04490239_1440</name>
</gene>
<dbReference type="EMBL" id="FNSV01000005">
    <property type="protein sequence ID" value="SEB73467.1"/>
    <property type="molecule type" value="Genomic_DNA"/>
</dbReference>
<evidence type="ECO:0000313" key="2">
    <source>
        <dbReference type="EMBL" id="SEB73467.1"/>
    </source>
</evidence>
<keyword evidence="3" id="KW-1185">Reference proteome</keyword>
<protein>
    <submittedName>
        <fullName evidence="2">Uncharacterized protein</fullName>
    </submittedName>
</protein>
<reference evidence="3" key="1">
    <citation type="submission" date="2016-10" db="EMBL/GenBank/DDBJ databases">
        <authorList>
            <person name="Varghese N."/>
            <person name="Submissions S."/>
        </authorList>
    </citation>
    <scope>NUCLEOTIDE SEQUENCE [LARGE SCALE GENOMIC DNA]</scope>
    <source>
        <strain evidence="3">DSM 44498</strain>
    </source>
</reference>
<feature type="compositionally biased region" description="Basic and acidic residues" evidence="1">
    <location>
        <begin position="122"/>
        <end position="134"/>
    </location>
</feature>
<evidence type="ECO:0000256" key="1">
    <source>
        <dbReference type="SAM" id="MobiDB-lite"/>
    </source>
</evidence>
<accession>A0A1H4LS73</accession>
<feature type="region of interest" description="Disordered" evidence="1">
    <location>
        <begin position="104"/>
        <end position="146"/>
    </location>
</feature>